<evidence type="ECO:0000256" key="3">
    <source>
        <dbReference type="ARBA" id="ARBA00022833"/>
    </source>
</evidence>
<dbReference type="PANTHER" id="PTHR22763:SF192">
    <property type="entry name" value="RING-TYPE DOMAIN-CONTAINING PROTEIN"/>
    <property type="match status" value="1"/>
</dbReference>
<dbReference type="SMART" id="SM00184">
    <property type="entry name" value="RING"/>
    <property type="match status" value="1"/>
</dbReference>
<gene>
    <name evidence="7" type="ORF">QYE76_016886</name>
</gene>
<feature type="compositionally biased region" description="Basic residues" evidence="5">
    <location>
        <begin position="425"/>
        <end position="440"/>
    </location>
</feature>
<dbReference type="GO" id="GO:0008270">
    <property type="term" value="F:zinc ion binding"/>
    <property type="evidence" value="ECO:0007669"/>
    <property type="project" value="UniProtKB-KW"/>
</dbReference>
<protein>
    <recommendedName>
        <fullName evidence="6">RING-type domain-containing protein</fullName>
    </recommendedName>
</protein>
<dbReference type="InterPro" id="IPR013083">
    <property type="entry name" value="Znf_RING/FYVE/PHD"/>
</dbReference>
<feature type="domain" description="RING-type" evidence="6">
    <location>
        <begin position="188"/>
        <end position="229"/>
    </location>
</feature>
<sequence length="453" mass="50935">MEAMSKPRPERPFTKRIDSKLMHFHMQPRPDGQPCTVRFGWCSMNLVKEHHLIGGERTRHVEELEVQEQAVAHPVHGGPAVLGTKSACRRAIRRILMEVLPARIQYCDVDRNEQGGQWDEFVPADLVENIVAGVLSGGWGSYACEVWMHVEVTRVYSEAEELLLSCEAAAVAPSGSDSRRAPGAGDACPICMEELADGGVTGLPDCSHAFHRECILKWFEKAATCPCCRRDMMHYLTEAVITSALAFLSEIELVLDAARRANSSRRAIRRHRQRRAAPYSAQHDSNTLQKVIDMGITLRLTNIALPYTVQMEAHEGTRSVIGRSDHVIDIFIDIFIGTAITNSGRVDELARAFDSPFSVLNVGGIRRTHVFELTSYYCSNCDARHDLGSSDTPFIRNAQYSSEKTVSAASPESHPKNSTPLGLRRQQHRKYKARRRRRPHAPFQQESELRRWL</sequence>
<dbReference type="Gene3D" id="3.30.40.10">
    <property type="entry name" value="Zinc/RING finger domain, C3HC4 (zinc finger)"/>
    <property type="match status" value="1"/>
</dbReference>
<dbReference type="AlphaFoldDB" id="A0AAD8QAZ8"/>
<keyword evidence="2 4" id="KW-0863">Zinc-finger</keyword>
<dbReference type="PROSITE" id="PS50089">
    <property type="entry name" value="ZF_RING_2"/>
    <property type="match status" value="1"/>
</dbReference>
<dbReference type="EMBL" id="JAUUTY010000597">
    <property type="protein sequence ID" value="KAK1599212.1"/>
    <property type="molecule type" value="Genomic_DNA"/>
</dbReference>
<reference evidence="7" key="1">
    <citation type="submission" date="2023-07" db="EMBL/GenBank/DDBJ databases">
        <title>A chromosome-level genome assembly of Lolium multiflorum.</title>
        <authorList>
            <person name="Chen Y."/>
            <person name="Copetti D."/>
            <person name="Kolliker R."/>
            <person name="Studer B."/>
        </authorList>
    </citation>
    <scope>NUCLEOTIDE SEQUENCE</scope>
    <source>
        <strain evidence="7">02402/16</strain>
        <tissue evidence="7">Leaf</tissue>
    </source>
</reference>
<dbReference type="SUPFAM" id="SSF57850">
    <property type="entry name" value="RING/U-box"/>
    <property type="match status" value="1"/>
</dbReference>
<organism evidence="7 8">
    <name type="scientific">Lolium multiflorum</name>
    <name type="common">Italian ryegrass</name>
    <name type="synonym">Lolium perenne subsp. multiflorum</name>
    <dbReference type="NCBI Taxonomy" id="4521"/>
    <lineage>
        <taxon>Eukaryota</taxon>
        <taxon>Viridiplantae</taxon>
        <taxon>Streptophyta</taxon>
        <taxon>Embryophyta</taxon>
        <taxon>Tracheophyta</taxon>
        <taxon>Spermatophyta</taxon>
        <taxon>Magnoliopsida</taxon>
        <taxon>Liliopsida</taxon>
        <taxon>Poales</taxon>
        <taxon>Poaceae</taxon>
        <taxon>BOP clade</taxon>
        <taxon>Pooideae</taxon>
        <taxon>Poodae</taxon>
        <taxon>Poeae</taxon>
        <taxon>Poeae Chloroplast Group 2 (Poeae type)</taxon>
        <taxon>Loliodinae</taxon>
        <taxon>Loliinae</taxon>
        <taxon>Lolium</taxon>
    </lineage>
</organism>
<dbReference type="GO" id="GO:0061630">
    <property type="term" value="F:ubiquitin protein ligase activity"/>
    <property type="evidence" value="ECO:0007669"/>
    <property type="project" value="TreeGrafter"/>
</dbReference>
<evidence type="ECO:0000256" key="5">
    <source>
        <dbReference type="SAM" id="MobiDB-lite"/>
    </source>
</evidence>
<evidence type="ECO:0000259" key="6">
    <source>
        <dbReference type="PROSITE" id="PS50089"/>
    </source>
</evidence>
<dbReference type="PANTHER" id="PTHR22763">
    <property type="entry name" value="RING ZINC FINGER PROTEIN"/>
    <property type="match status" value="1"/>
</dbReference>
<evidence type="ECO:0000256" key="2">
    <source>
        <dbReference type="ARBA" id="ARBA00022771"/>
    </source>
</evidence>
<comment type="caution">
    <text evidence="7">The sequence shown here is derived from an EMBL/GenBank/DDBJ whole genome shotgun (WGS) entry which is preliminary data.</text>
</comment>
<dbReference type="GO" id="GO:0012505">
    <property type="term" value="C:endomembrane system"/>
    <property type="evidence" value="ECO:0007669"/>
    <property type="project" value="TreeGrafter"/>
</dbReference>
<dbReference type="Proteomes" id="UP001231189">
    <property type="component" value="Unassembled WGS sequence"/>
</dbReference>
<feature type="region of interest" description="Disordered" evidence="5">
    <location>
        <begin position="402"/>
        <end position="453"/>
    </location>
</feature>
<evidence type="ECO:0000313" key="7">
    <source>
        <dbReference type="EMBL" id="KAK1599212.1"/>
    </source>
</evidence>
<evidence type="ECO:0000256" key="4">
    <source>
        <dbReference type="PROSITE-ProRule" id="PRU00175"/>
    </source>
</evidence>
<proteinExistence type="predicted"/>
<dbReference type="InterPro" id="IPR001841">
    <property type="entry name" value="Znf_RING"/>
</dbReference>
<dbReference type="InterPro" id="IPR050731">
    <property type="entry name" value="HRD1_E3_ubiq-ligases"/>
</dbReference>
<dbReference type="GO" id="GO:0043161">
    <property type="term" value="P:proteasome-mediated ubiquitin-dependent protein catabolic process"/>
    <property type="evidence" value="ECO:0007669"/>
    <property type="project" value="TreeGrafter"/>
</dbReference>
<evidence type="ECO:0000256" key="1">
    <source>
        <dbReference type="ARBA" id="ARBA00022723"/>
    </source>
</evidence>
<feature type="compositionally biased region" description="Polar residues" evidence="5">
    <location>
        <begin position="402"/>
        <end position="420"/>
    </location>
</feature>
<dbReference type="CDD" id="cd16454">
    <property type="entry name" value="RING-H2_PA-TM-RING"/>
    <property type="match status" value="1"/>
</dbReference>
<keyword evidence="8" id="KW-1185">Reference proteome</keyword>
<evidence type="ECO:0000313" key="8">
    <source>
        <dbReference type="Proteomes" id="UP001231189"/>
    </source>
</evidence>
<keyword evidence="3" id="KW-0862">Zinc</keyword>
<name>A0AAD8QAZ8_LOLMU</name>
<dbReference type="Pfam" id="PF13639">
    <property type="entry name" value="zf-RING_2"/>
    <property type="match status" value="1"/>
</dbReference>
<keyword evidence="1" id="KW-0479">Metal-binding</keyword>
<accession>A0AAD8QAZ8</accession>